<accession>A0ABV6F5N5</accession>
<organism evidence="3 4">
    <name type="scientific">Citricoccus parietis</name>
    <dbReference type="NCBI Taxonomy" id="592307"/>
    <lineage>
        <taxon>Bacteria</taxon>
        <taxon>Bacillati</taxon>
        <taxon>Actinomycetota</taxon>
        <taxon>Actinomycetes</taxon>
        <taxon>Micrococcales</taxon>
        <taxon>Micrococcaceae</taxon>
        <taxon>Citricoccus</taxon>
    </lineage>
</organism>
<evidence type="ECO:0000256" key="2">
    <source>
        <dbReference type="SAM" id="SignalP"/>
    </source>
</evidence>
<feature type="chain" id="PRO_5046319484" description="PknH-like extracellular domain-containing protein" evidence="2">
    <location>
        <begin position="31"/>
        <end position="285"/>
    </location>
</feature>
<evidence type="ECO:0000313" key="3">
    <source>
        <dbReference type="EMBL" id="MFC0248836.1"/>
    </source>
</evidence>
<name>A0ABV6F5N5_9MICC</name>
<keyword evidence="2" id="KW-0732">Signal</keyword>
<feature type="signal peptide" evidence="2">
    <location>
        <begin position="1"/>
        <end position="30"/>
    </location>
</feature>
<gene>
    <name evidence="3" type="ORF">ACFFIO_10010</name>
</gene>
<sequence length="285" mass="27947">MNRQHTRFRAMTLPATVGIGLLTLSLAACGGSGDEGESSAPASSVAANEASVSATPSATEEATAGASATASPDASSSDDAAAAGDVEAALKAVLGEGTQIVTGSQLEELQQSSQGLTEGITVTPAECGPEGQDAATGELPEGTELTGGVVVETTETGGANSDMLSVSEYPDAAAATEGMAAFEEFAAACPSYSLEMGEGLNAEATMTVEDVEAEGDAALAITIGTTVDIEGASLPAGAGNSTSTTVYVRDGERLISYAGTAAGGEPKTAAEGVELIDALRTELGG</sequence>
<keyword evidence="4" id="KW-1185">Reference proteome</keyword>
<proteinExistence type="predicted"/>
<evidence type="ECO:0000256" key="1">
    <source>
        <dbReference type="SAM" id="MobiDB-lite"/>
    </source>
</evidence>
<protein>
    <recommendedName>
        <fullName evidence="5">PknH-like extracellular domain-containing protein</fullName>
    </recommendedName>
</protein>
<reference evidence="3 4" key="1">
    <citation type="submission" date="2024-09" db="EMBL/GenBank/DDBJ databases">
        <authorList>
            <person name="Sun Q."/>
            <person name="Mori K."/>
        </authorList>
    </citation>
    <scope>NUCLEOTIDE SEQUENCE [LARGE SCALE GENOMIC DNA]</scope>
    <source>
        <strain evidence="3 4">CCM 7609</strain>
    </source>
</reference>
<evidence type="ECO:0000313" key="4">
    <source>
        <dbReference type="Proteomes" id="UP001589766"/>
    </source>
</evidence>
<dbReference type="PROSITE" id="PS51257">
    <property type="entry name" value="PROKAR_LIPOPROTEIN"/>
    <property type="match status" value="1"/>
</dbReference>
<dbReference type="EMBL" id="JBHLWH010000027">
    <property type="protein sequence ID" value="MFC0248836.1"/>
    <property type="molecule type" value="Genomic_DNA"/>
</dbReference>
<dbReference type="RefSeq" id="WP_378041451.1">
    <property type="nucleotide sequence ID" value="NZ_JBHLWH010000027.1"/>
</dbReference>
<evidence type="ECO:0008006" key="5">
    <source>
        <dbReference type="Google" id="ProtNLM"/>
    </source>
</evidence>
<dbReference type="Proteomes" id="UP001589766">
    <property type="component" value="Unassembled WGS sequence"/>
</dbReference>
<feature type="compositionally biased region" description="Low complexity" evidence="1">
    <location>
        <begin position="38"/>
        <end position="82"/>
    </location>
</feature>
<comment type="caution">
    <text evidence="3">The sequence shown here is derived from an EMBL/GenBank/DDBJ whole genome shotgun (WGS) entry which is preliminary data.</text>
</comment>
<feature type="region of interest" description="Disordered" evidence="1">
    <location>
        <begin position="30"/>
        <end position="82"/>
    </location>
</feature>